<accession>A0A183PHP0</accession>
<dbReference type="EMBL" id="UZAL01034000">
    <property type="protein sequence ID" value="VDP64523.1"/>
    <property type="molecule type" value="Genomic_DNA"/>
</dbReference>
<protein>
    <submittedName>
        <fullName evidence="1">Uncharacterized protein</fullName>
    </submittedName>
</protein>
<dbReference type="STRING" id="31246.A0A183PHP0"/>
<evidence type="ECO:0000313" key="2">
    <source>
        <dbReference type="Proteomes" id="UP000269396"/>
    </source>
</evidence>
<gene>
    <name evidence="1" type="ORF">SMTD_LOCUS13876</name>
</gene>
<reference evidence="1 2" key="1">
    <citation type="submission" date="2018-11" db="EMBL/GenBank/DDBJ databases">
        <authorList>
            <consortium name="Pathogen Informatics"/>
        </authorList>
    </citation>
    <scope>NUCLEOTIDE SEQUENCE [LARGE SCALE GENOMIC DNA]</scope>
    <source>
        <strain>Denwood</strain>
        <strain evidence="2">Zambia</strain>
    </source>
</reference>
<dbReference type="Proteomes" id="UP000269396">
    <property type="component" value="Unassembled WGS sequence"/>
</dbReference>
<organism evidence="1 2">
    <name type="scientific">Schistosoma mattheei</name>
    <dbReference type="NCBI Taxonomy" id="31246"/>
    <lineage>
        <taxon>Eukaryota</taxon>
        <taxon>Metazoa</taxon>
        <taxon>Spiralia</taxon>
        <taxon>Lophotrochozoa</taxon>
        <taxon>Platyhelminthes</taxon>
        <taxon>Trematoda</taxon>
        <taxon>Digenea</taxon>
        <taxon>Strigeidida</taxon>
        <taxon>Schistosomatoidea</taxon>
        <taxon>Schistosomatidae</taxon>
        <taxon>Schistosoma</taxon>
    </lineage>
</organism>
<keyword evidence="2" id="KW-1185">Reference proteome</keyword>
<dbReference type="AlphaFoldDB" id="A0A183PHP0"/>
<proteinExistence type="predicted"/>
<evidence type="ECO:0000313" key="1">
    <source>
        <dbReference type="EMBL" id="VDP64523.1"/>
    </source>
</evidence>
<sequence>MFRKLPIEPITSMTQLVPTTCNSCSEQSINNVNNHDKTEFIEQISSSTVTSLETMTTTTIETTMVTSDCIRQENNHHIDNDGEGGSGANDISHNTLNVNNIVQDENNNHEQGHLKENTIAITMNTNNENNNNHMNDKFMYEQDVLTVKSSQMPNMDNQWSNVRRCSNIVVGDKRFVNTPFVPSGSWSPGGALLWNHGFPTPLRGPSVSTNVVKAPNVRFSSSQFRKQE</sequence>
<name>A0A183PHP0_9TREM</name>